<name>A0A1G8FDE0_9BACL</name>
<sequence>MNTMLKEATRMENTKKTYLELYKEFINGYLQYKSGKAHGHNTAPQTERHEK</sequence>
<keyword evidence="2" id="KW-1185">Reference proteome</keyword>
<evidence type="ECO:0000313" key="2">
    <source>
        <dbReference type="Proteomes" id="UP000509222"/>
    </source>
</evidence>
<evidence type="ECO:0000313" key="1">
    <source>
        <dbReference type="EMBL" id="QKX52154.1"/>
    </source>
</evidence>
<dbReference type="STRING" id="459472.SAMN04487975_10846"/>
<organism evidence="1 2">
    <name type="scientific">Planococcus glaciei</name>
    <dbReference type="NCBI Taxonomy" id="459472"/>
    <lineage>
        <taxon>Bacteria</taxon>
        <taxon>Bacillati</taxon>
        <taxon>Bacillota</taxon>
        <taxon>Bacilli</taxon>
        <taxon>Bacillales</taxon>
        <taxon>Caryophanaceae</taxon>
        <taxon>Planococcus</taxon>
    </lineage>
</organism>
<protein>
    <submittedName>
        <fullName evidence="1">Uncharacterized protein</fullName>
    </submittedName>
</protein>
<dbReference type="AlphaFoldDB" id="A0A1G8FDE0"/>
<accession>A0A1G8FDE0</accession>
<dbReference type="Proteomes" id="UP000509222">
    <property type="component" value="Chromosome"/>
</dbReference>
<dbReference type="EMBL" id="CP051177">
    <property type="protein sequence ID" value="QKX52154.1"/>
    <property type="molecule type" value="Genomic_DNA"/>
</dbReference>
<dbReference type="RefSeq" id="WP_157833099.1">
    <property type="nucleotide sequence ID" value="NZ_CP051177.1"/>
</dbReference>
<reference evidence="2" key="1">
    <citation type="submission" date="2020-06" db="EMBL/GenBank/DDBJ databases">
        <title>Isolation of Planomicrobium glaciei.</title>
        <authorList>
            <person name="Malisova L."/>
            <person name="Safrankova R."/>
            <person name="Jakubu V."/>
            <person name="Spanelova P."/>
        </authorList>
    </citation>
    <scope>NUCLEOTIDE SEQUENCE [LARGE SCALE GENOMIC DNA]</scope>
    <source>
        <strain evidence="2">NRL-ATB46093</strain>
    </source>
</reference>
<gene>
    <name evidence="1" type="ORF">HF394_17105</name>
</gene>
<proteinExistence type="predicted"/>